<sequence>MKHFILILFLSICSNYVSAQQQDSCSCQANLKALVQIAKDQYAGFEDKVSKKTLSQHNGLLQKLDRQARLISSDKCLPVLEKYIAFFRDGHFTIHFTDQMANLLKPLKAKESLSEINSYLLTKQARLTPIEGTWRDVDDMYRVIVYQDKKDPNLYTGSIASTKVDTWQAGLIKFTLKRTPSQEFEAIYYFRNFTPIHYKAHLQGDILKFSGYGGYWVRTAAKFEDKADLAKKVDLLTRQRQMSNFKFEVIDQNFCYLKISSFAVADSTFNTVLTQHRTIIRQTPYLIIDLRGNAGGCCNFDSWGEFMQLIYTNPFVDSGVSEKVAGKLTSYPGRTIRLDSMISMPKKVALLIDDGGASSTELLLEYAQQSKKVTSFGTPTSGTMDYGTVKPYRLPCGRYEGYVATMRTDWSLHGKIDETGFQPNVFITNDQLDWVKVVMDYYSSQSTTVNEKR</sequence>
<dbReference type="RefSeq" id="WP_164036651.1">
    <property type="nucleotide sequence ID" value="NZ_JAAGNZ010000001.1"/>
</dbReference>
<feature type="signal peptide" evidence="1">
    <location>
        <begin position="1"/>
        <end position="19"/>
    </location>
</feature>
<dbReference type="Gene3D" id="3.90.226.10">
    <property type="entry name" value="2-enoyl-CoA Hydratase, Chain A, domain 1"/>
    <property type="match status" value="1"/>
</dbReference>
<feature type="domain" description="Tail specific protease" evidence="2">
    <location>
        <begin position="254"/>
        <end position="424"/>
    </location>
</feature>
<evidence type="ECO:0000256" key="1">
    <source>
        <dbReference type="SAM" id="SignalP"/>
    </source>
</evidence>
<dbReference type="InterPro" id="IPR005151">
    <property type="entry name" value="Tail-specific_protease"/>
</dbReference>
<reference evidence="3 4" key="1">
    <citation type="submission" date="2020-02" db="EMBL/GenBank/DDBJ databases">
        <title>Draft genome sequence of two Spirosoma agri KCTC 52727 and Spirosoma terrae KCTC 52035.</title>
        <authorList>
            <person name="Rojas J."/>
            <person name="Ambika Manirajan B."/>
            <person name="Ratering S."/>
            <person name="Suarez C."/>
            <person name="Schnell S."/>
        </authorList>
    </citation>
    <scope>NUCLEOTIDE SEQUENCE [LARGE SCALE GENOMIC DNA]</scope>
    <source>
        <strain evidence="3 4">KCTC 52727</strain>
    </source>
</reference>
<organism evidence="3 4">
    <name type="scientific">Spirosoma agri</name>
    <dbReference type="NCBI Taxonomy" id="1987381"/>
    <lineage>
        <taxon>Bacteria</taxon>
        <taxon>Pseudomonadati</taxon>
        <taxon>Bacteroidota</taxon>
        <taxon>Cytophagia</taxon>
        <taxon>Cytophagales</taxon>
        <taxon>Cytophagaceae</taxon>
        <taxon>Spirosoma</taxon>
    </lineage>
</organism>
<protein>
    <recommendedName>
        <fullName evidence="2">Tail specific protease domain-containing protein</fullName>
    </recommendedName>
</protein>
<name>A0A6M0IHA8_9BACT</name>
<dbReference type="EMBL" id="JAAGNZ010000001">
    <property type="protein sequence ID" value="NEU67085.1"/>
    <property type="molecule type" value="Genomic_DNA"/>
</dbReference>
<feature type="chain" id="PRO_5027108301" description="Tail specific protease domain-containing protein" evidence="1">
    <location>
        <begin position="20"/>
        <end position="453"/>
    </location>
</feature>
<keyword evidence="4" id="KW-1185">Reference proteome</keyword>
<dbReference type="Pfam" id="PF03572">
    <property type="entry name" value="Peptidase_S41"/>
    <property type="match status" value="1"/>
</dbReference>
<evidence type="ECO:0000313" key="3">
    <source>
        <dbReference type="EMBL" id="NEU67085.1"/>
    </source>
</evidence>
<dbReference type="AlphaFoldDB" id="A0A6M0IHA8"/>
<accession>A0A6M0IHA8</accession>
<evidence type="ECO:0000313" key="4">
    <source>
        <dbReference type="Proteomes" id="UP000477386"/>
    </source>
</evidence>
<dbReference type="GO" id="GO:0006508">
    <property type="term" value="P:proteolysis"/>
    <property type="evidence" value="ECO:0007669"/>
    <property type="project" value="InterPro"/>
</dbReference>
<proteinExistence type="predicted"/>
<dbReference type="InterPro" id="IPR029045">
    <property type="entry name" value="ClpP/crotonase-like_dom_sf"/>
</dbReference>
<keyword evidence="1" id="KW-0732">Signal</keyword>
<dbReference type="Proteomes" id="UP000477386">
    <property type="component" value="Unassembled WGS sequence"/>
</dbReference>
<dbReference type="GO" id="GO:0008236">
    <property type="term" value="F:serine-type peptidase activity"/>
    <property type="evidence" value="ECO:0007669"/>
    <property type="project" value="InterPro"/>
</dbReference>
<dbReference type="SUPFAM" id="SSF52096">
    <property type="entry name" value="ClpP/crotonase"/>
    <property type="match status" value="1"/>
</dbReference>
<evidence type="ECO:0000259" key="2">
    <source>
        <dbReference type="Pfam" id="PF03572"/>
    </source>
</evidence>
<gene>
    <name evidence="3" type="ORF">GK091_09365</name>
</gene>
<comment type="caution">
    <text evidence="3">The sequence shown here is derived from an EMBL/GenBank/DDBJ whole genome shotgun (WGS) entry which is preliminary data.</text>
</comment>